<dbReference type="GO" id="GO:0006508">
    <property type="term" value="P:proteolysis"/>
    <property type="evidence" value="ECO:0007669"/>
    <property type="project" value="InterPro"/>
</dbReference>
<dbReference type="AlphaFoldDB" id="A0A3P7JI26"/>
<dbReference type="InterPro" id="IPR001563">
    <property type="entry name" value="Peptidase_S10"/>
</dbReference>
<dbReference type="Proteomes" id="UP000270094">
    <property type="component" value="Unassembled WGS sequence"/>
</dbReference>
<proteinExistence type="inferred from homology"/>
<accession>A0A3P7JI26</accession>
<reference evidence="7 8" key="1">
    <citation type="submission" date="2018-11" db="EMBL/GenBank/DDBJ databases">
        <authorList>
            <consortium name="Pathogen Informatics"/>
        </authorList>
    </citation>
    <scope>NUCLEOTIDE SEQUENCE [LARGE SCALE GENOMIC DNA]</scope>
</reference>
<keyword evidence="2" id="KW-0121">Carboxypeptidase</keyword>
<evidence type="ECO:0000256" key="4">
    <source>
        <dbReference type="ARBA" id="ARBA00022729"/>
    </source>
</evidence>
<dbReference type="PANTHER" id="PTHR11802">
    <property type="entry name" value="SERINE PROTEASE FAMILY S10 SERINE CARBOXYPEPTIDASE"/>
    <property type="match status" value="1"/>
</dbReference>
<dbReference type="GO" id="GO:0004185">
    <property type="term" value="F:serine-type carboxypeptidase activity"/>
    <property type="evidence" value="ECO:0007669"/>
    <property type="project" value="InterPro"/>
</dbReference>
<evidence type="ECO:0000313" key="7">
    <source>
        <dbReference type="EMBL" id="VDM85361.1"/>
    </source>
</evidence>
<name>A0A3P7JI26_STRVU</name>
<keyword evidence="5" id="KW-0378">Hydrolase</keyword>
<dbReference type="PANTHER" id="PTHR11802:SF3">
    <property type="entry name" value="RETINOID-INDUCIBLE SERINE CARBOXYPEPTIDASE"/>
    <property type="match status" value="1"/>
</dbReference>
<dbReference type="OrthoDB" id="5857496at2759"/>
<comment type="similarity">
    <text evidence="1">Belongs to the peptidase S10 family.</text>
</comment>
<evidence type="ECO:0000313" key="8">
    <source>
        <dbReference type="Proteomes" id="UP000270094"/>
    </source>
</evidence>
<keyword evidence="3" id="KW-0645">Protease</keyword>
<gene>
    <name evidence="7" type="ORF">SVUK_LOCUS20359</name>
</gene>
<keyword evidence="6" id="KW-0325">Glycoprotein</keyword>
<dbReference type="InterPro" id="IPR029058">
    <property type="entry name" value="AB_hydrolase_fold"/>
</dbReference>
<keyword evidence="4" id="KW-0732">Signal</keyword>
<evidence type="ECO:0000256" key="6">
    <source>
        <dbReference type="ARBA" id="ARBA00023180"/>
    </source>
</evidence>
<dbReference type="PRINTS" id="PR00724">
    <property type="entry name" value="CRBOXYPTASEC"/>
</dbReference>
<dbReference type="Gene3D" id="3.40.50.1820">
    <property type="entry name" value="alpha/beta hydrolase"/>
    <property type="match status" value="2"/>
</dbReference>
<dbReference type="SUPFAM" id="SSF53474">
    <property type="entry name" value="alpha/beta-Hydrolases"/>
    <property type="match status" value="2"/>
</dbReference>
<protein>
    <recommendedName>
        <fullName evidence="9">Serine carboxypeptidase</fullName>
    </recommendedName>
</protein>
<evidence type="ECO:0008006" key="9">
    <source>
        <dbReference type="Google" id="ProtNLM"/>
    </source>
</evidence>
<evidence type="ECO:0000256" key="2">
    <source>
        <dbReference type="ARBA" id="ARBA00022645"/>
    </source>
</evidence>
<evidence type="ECO:0000256" key="5">
    <source>
        <dbReference type="ARBA" id="ARBA00022801"/>
    </source>
</evidence>
<keyword evidence="8" id="KW-1185">Reference proteome</keyword>
<organism evidence="7 8">
    <name type="scientific">Strongylus vulgaris</name>
    <name type="common">Blood worm</name>
    <dbReference type="NCBI Taxonomy" id="40348"/>
    <lineage>
        <taxon>Eukaryota</taxon>
        <taxon>Metazoa</taxon>
        <taxon>Ecdysozoa</taxon>
        <taxon>Nematoda</taxon>
        <taxon>Chromadorea</taxon>
        <taxon>Rhabditida</taxon>
        <taxon>Rhabditina</taxon>
        <taxon>Rhabditomorpha</taxon>
        <taxon>Strongyloidea</taxon>
        <taxon>Strongylidae</taxon>
        <taxon>Strongylus</taxon>
    </lineage>
</organism>
<dbReference type="Gene3D" id="3.40.50.12670">
    <property type="match status" value="1"/>
</dbReference>
<dbReference type="Pfam" id="PF00450">
    <property type="entry name" value="Peptidase_S10"/>
    <property type="match status" value="3"/>
</dbReference>
<dbReference type="EMBL" id="UYYB01139434">
    <property type="protein sequence ID" value="VDM85361.1"/>
    <property type="molecule type" value="Genomic_DNA"/>
</dbReference>
<evidence type="ECO:0000256" key="3">
    <source>
        <dbReference type="ARBA" id="ARBA00022670"/>
    </source>
</evidence>
<sequence>MPSLAGYVKAWSENVVQMTVKGSGHFVPMDRPAQTLQMLVNFLRNNYNYSTPIFDVDTTPQPLISPPASTPDCSRKESDRIVTMPGLDWNLPFKQYSGFLKGSDTHMLHYWLVESELVDPASAPLLLWLNGGPGSSSLEGLFFENGPFRIGKDGVTVTRNPYSWNKFANVLYLESPVGVGYSYSTDGVLPQYSDELFANVLYLESPVGVGYSYSTDGVLPQYSDELVS</sequence>
<evidence type="ECO:0000256" key="1">
    <source>
        <dbReference type="ARBA" id="ARBA00009431"/>
    </source>
</evidence>